<sequence length="565" mass="61774">MAEIHTEPLAPVPDDLTIPQFFLDYNHPLRPVRTNLSSWLIEDATGRQIGYEEIRARTFGLANELRARWNISENDVVCLFSPNDVDWPVILWAVHRLGAVLSPANPGYSAEELAHQITLSEARVLVTHVASLAAAQEAAQSAGIPPERIIVLGPKPSGSSYATVEELIASGLARLPTFVERRLAPGEAKTKRAFLCFSSGTTGKPKAVEVTHYSMISNNIQMRQLVGKAPRYEAGDVALGVLPFFHVFGMVVLLHFHMFMGITVVVVPKFSFENFLSSIQRYRVKHLFVVPPMVVLLCKHPATKKYDLSTVRWMMSGAAPLSAELTAQVNQVMPQCHALQGYGLTETFTTVALSPNDVLPPTPGCAGVLIPGLTARVVKPDGTLAKYGEPGELVVSGPSMALGYYKNPQATKDTFIDGWVRTGDEVVINEKKEVFILDRIKEILKVKGFQVAPAELEGHLLNHADVADCCVVGVPDDYSGELPLAFVALSEAALERVKTTPAEAERIKAALMKHVADAKVEYKRLAGGVEFIDVIPKNPSGKLLRRVLRDRARTMRAKSPAKAKL</sequence>
<dbReference type="InterPro" id="IPR025110">
    <property type="entry name" value="AMP-bd_C"/>
</dbReference>
<keyword evidence="1" id="KW-1133">Transmembrane helix</keyword>
<feature type="domain" description="AMP-binding enzyme C-terminal" evidence="3">
    <location>
        <begin position="455"/>
        <end position="542"/>
    </location>
</feature>
<evidence type="ECO:0000259" key="2">
    <source>
        <dbReference type="Pfam" id="PF00501"/>
    </source>
</evidence>
<reference evidence="4 5" key="1">
    <citation type="submission" date="2021-08" db="EMBL/GenBank/DDBJ databases">
        <title>Draft Genome Sequence of Phanerochaete sordida strain YK-624.</title>
        <authorList>
            <person name="Mori T."/>
            <person name="Dohra H."/>
            <person name="Suzuki T."/>
            <person name="Kawagishi H."/>
            <person name="Hirai H."/>
        </authorList>
    </citation>
    <scope>NUCLEOTIDE SEQUENCE [LARGE SCALE GENOMIC DNA]</scope>
    <source>
        <strain evidence="4 5">YK-624</strain>
    </source>
</reference>
<dbReference type="InterPro" id="IPR020845">
    <property type="entry name" value="AMP-binding_CS"/>
</dbReference>
<dbReference type="GO" id="GO:0016405">
    <property type="term" value="F:CoA-ligase activity"/>
    <property type="evidence" value="ECO:0007669"/>
    <property type="project" value="TreeGrafter"/>
</dbReference>
<dbReference type="Gene3D" id="3.40.50.12780">
    <property type="entry name" value="N-terminal domain of ligase-like"/>
    <property type="match status" value="1"/>
</dbReference>
<dbReference type="Gene3D" id="3.30.300.30">
    <property type="match status" value="1"/>
</dbReference>
<dbReference type="InterPro" id="IPR045851">
    <property type="entry name" value="AMP-bd_C_sf"/>
</dbReference>
<dbReference type="SUPFAM" id="SSF56801">
    <property type="entry name" value="Acetyl-CoA synthetase-like"/>
    <property type="match status" value="1"/>
</dbReference>
<evidence type="ECO:0000259" key="3">
    <source>
        <dbReference type="Pfam" id="PF13193"/>
    </source>
</evidence>
<dbReference type="EMBL" id="BPQB01000007">
    <property type="protein sequence ID" value="GJE87559.1"/>
    <property type="molecule type" value="Genomic_DNA"/>
</dbReference>
<comment type="caution">
    <text evidence="4">The sequence shown here is derived from an EMBL/GenBank/DDBJ whole genome shotgun (WGS) entry which is preliminary data.</text>
</comment>
<dbReference type="PROSITE" id="PS00455">
    <property type="entry name" value="AMP_BINDING"/>
    <property type="match status" value="1"/>
</dbReference>
<accession>A0A9P3G4T0</accession>
<name>A0A9P3G4T0_9APHY</name>
<proteinExistence type="predicted"/>
<keyword evidence="1" id="KW-0812">Transmembrane</keyword>
<dbReference type="Pfam" id="PF13193">
    <property type="entry name" value="AMP-binding_C"/>
    <property type="match status" value="1"/>
</dbReference>
<keyword evidence="4" id="KW-0436">Ligase</keyword>
<keyword evidence="5" id="KW-1185">Reference proteome</keyword>
<dbReference type="InterPro" id="IPR000873">
    <property type="entry name" value="AMP-dep_synth/lig_dom"/>
</dbReference>
<evidence type="ECO:0000313" key="5">
    <source>
        <dbReference type="Proteomes" id="UP000703269"/>
    </source>
</evidence>
<gene>
    <name evidence="4" type="ORF">PsYK624_036420</name>
</gene>
<dbReference type="Proteomes" id="UP000703269">
    <property type="component" value="Unassembled WGS sequence"/>
</dbReference>
<keyword evidence="1" id="KW-0472">Membrane</keyword>
<organism evidence="4 5">
    <name type="scientific">Phanerochaete sordida</name>
    <dbReference type="NCBI Taxonomy" id="48140"/>
    <lineage>
        <taxon>Eukaryota</taxon>
        <taxon>Fungi</taxon>
        <taxon>Dikarya</taxon>
        <taxon>Basidiomycota</taxon>
        <taxon>Agaricomycotina</taxon>
        <taxon>Agaricomycetes</taxon>
        <taxon>Polyporales</taxon>
        <taxon>Phanerochaetaceae</taxon>
        <taxon>Phanerochaete</taxon>
    </lineage>
</organism>
<dbReference type="PANTHER" id="PTHR24096:SF422">
    <property type="entry name" value="BCDNA.GH02901"/>
    <property type="match status" value="1"/>
</dbReference>
<dbReference type="CDD" id="cd05911">
    <property type="entry name" value="Firefly_Luc_like"/>
    <property type="match status" value="1"/>
</dbReference>
<evidence type="ECO:0000256" key="1">
    <source>
        <dbReference type="SAM" id="Phobius"/>
    </source>
</evidence>
<feature type="domain" description="AMP-dependent synthetase/ligase" evidence="2">
    <location>
        <begin position="44"/>
        <end position="405"/>
    </location>
</feature>
<dbReference type="Pfam" id="PF00501">
    <property type="entry name" value="AMP-binding"/>
    <property type="match status" value="1"/>
</dbReference>
<dbReference type="PANTHER" id="PTHR24096">
    <property type="entry name" value="LONG-CHAIN-FATTY-ACID--COA LIGASE"/>
    <property type="match status" value="1"/>
</dbReference>
<dbReference type="OrthoDB" id="6509636at2759"/>
<evidence type="ECO:0000313" key="4">
    <source>
        <dbReference type="EMBL" id="GJE87559.1"/>
    </source>
</evidence>
<dbReference type="InterPro" id="IPR042099">
    <property type="entry name" value="ANL_N_sf"/>
</dbReference>
<protein>
    <submittedName>
        <fullName evidence="4">Amp dependent CoA ligase</fullName>
    </submittedName>
</protein>
<dbReference type="AlphaFoldDB" id="A0A9P3G4T0"/>
<feature type="transmembrane region" description="Helical" evidence="1">
    <location>
        <begin position="244"/>
        <end position="267"/>
    </location>
</feature>